<accession>A0ABV0YT94</accession>
<dbReference type="Proteomes" id="UP001469553">
    <property type="component" value="Unassembled WGS sequence"/>
</dbReference>
<dbReference type="EMBL" id="JAHRIP010041470">
    <property type="protein sequence ID" value="MEQ2297099.1"/>
    <property type="molecule type" value="Genomic_DNA"/>
</dbReference>
<evidence type="ECO:0000256" key="1">
    <source>
        <dbReference type="SAM" id="SignalP"/>
    </source>
</evidence>
<sequence length="105" mass="11964">MSHLQMLIKFCFMLGLSHGKILLLFSNLDSIEIIMRTLRRNIKHVFLNRRKNKSVLTEVAAVFIDQLEGQGEARWTQTTPPEQHSGGLCCHTEHSETFTDISGPI</sequence>
<organism evidence="2 3">
    <name type="scientific">Ameca splendens</name>
    <dbReference type="NCBI Taxonomy" id="208324"/>
    <lineage>
        <taxon>Eukaryota</taxon>
        <taxon>Metazoa</taxon>
        <taxon>Chordata</taxon>
        <taxon>Craniata</taxon>
        <taxon>Vertebrata</taxon>
        <taxon>Euteleostomi</taxon>
        <taxon>Actinopterygii</taxon>
        <taxon>Neopterygii</taxon>
        <taxon>Teleostei</taxon>
        <taxon>Neoteleostei</taxon>
        <taxon>Acanthomorphata</taxon>
        <taxon>Ovalentaria</taxon>
        <taxon>Atherinomorphae</taxon>
        <taxon>Cyprinodontiformes</taxon>
        <taxon>Goodeidae</taxon>
        <taxon>Ameca</taxon>
    </lineage>
</organism>
<keyword evidence="3" id="KW-1185">Reference proteome</keyword>
<gene>
    <name evidence="2" type="ORF">AMECASPLE_031243</name>
</gene>
<name>A0ABV0YT94_9TELE</name>
<protein>
    <submittedName>
        <fullName evidence="2">Uncharacterized protein</fullName>
    </submittedName>
</protein>
<reference evidence="2 3" key="1">
    <citation type="submission" date="2021-06" db="EMBL/GenBank/DDBJ databases">
        <authorList>
            <person name="Palmer J.M."/>
        </authorList>
    </citation>
    <scope>NUCLEOTIDE SEQUENCE [LARGE SCALE GENOMIC DNA]</scope>
    <source>
        <strain evidence="2 3">AS_MEX2019</strain>
        <tissue evidence="2">Muscle</tissue>
    </source>
</reference>
<keyword evidence="1" id="KW-0732">Signal</keyword>
<evidence type="ECO:0000313" key="2">
    <source>
        <dbReference type="EMBL" id="MEQ2297099.1"/>
    </source>
</evidence>
<proteinExistence type="predicted"/>
<evidence type="ECO:0000313" key="3">
    <source>
        <dbReference type="Proteomes" id="UP001469553"/>
    </source>
</evidence>
<feature type="signal peptide" evidence="1">
    <location>
        <begin position="1"/>
        <end position="19"/>
    </location>
</feature>
<feature type="chain" id="PRO_5045531836" evidence="1">
    <location>
        <begin position="20"/>
        <end position="105"/>
    </location>
</feature>
<comment type="caution">
    <text evidence="2">The sequence shown here is derived from an EMBL/GenBank/DDBJ whole genome shotgun (WGS) entry which is preliminary data.</text>
</comment>